<evidence type="ECO:0000313" key="4">
    <source>
        <dbReference type="Proteomes" id="UP000198888"/>
    </source>
</evidence>
<dbReference type="Pfam" id="PF08350">
    <property type="entry name" value="FilR1_middle"/>
    <property type="match status" value="1"/>
</dbReference>
<dbReference type="EMBL" id="FNYR01000003">
    <property type="protein sequence ID" value="SEI58242.1"/>
    <property type="molecule type" value="Genomic_DNA"/>
</dbReference>
<reference evidence="3 4" key="1">
    <citation type="submission" date="2016-10" db="EMBL/GenBank/DDBJ databases">
        <authorList>
            <person name="de Groot N.N."/>
        </authorList>
    </citation>
    <scope>NUCLEOTIDE SEQUENCE [LARGE SCALE GENOMIC DNA]</scope>
    <source>
        <strain evidence="3 4">DSM 22187</strain>
    </source>
</reference>
<evidence type="ECO:0000259" key="1">
    <source>
        <dbReference type="Pfam" id="PF08350"/>
    </source>
</evidence>
<accession>A0A1H6S487</accession>
<proteinExistence type="predicted"/>
<feature type="domain" description="Methanogenesis regulatory protein FilR1 middle" evidence="1">
    <location>
        <begin position="121"/>
        <end position="250"/>
    </location>
</feature>
<dbReference type="AlphaFoldDB" id="A0A1H6S487"/>
<dbReference type="Proteomes" id="UP000198888">
    <property type="component" value="Unassembled WGS sequence"/>
</dbReference>
<feature type="domain" description="HVO-A0261-like N-terminal" evidence="2">
    <location>
        <begin position="11"/>
        <end position="83"/>
    </location>
</feature>
<dbReference type="InterPro" id="IPR036390">
    <property type="entry name" value="WH_DNA-bd_sf"/>
</dbReference>
<dbReference type="SUPFAM" id="SSF46785">
    <property type="entry name" value="Winged helix' DNA-binding domain"/>
    <property type="match status" value="1"/>
</dbReference>
<dbReference type="Pfam" id="PF25213">
    <property type="entry name" value="HVO_A0261_N"/>
    <property type="match status" value="1"/>
</dbReference>
<dbReference type="RefSeq" id="WP_089671041.1">
    <property type="nucleotide sequence ID" value="NZ_CP024845.1"/>
</dbReference>
<evidence type="ECO:0000313" key="3">
    <source>
        <dbReference type="EMBL" id="SEI58242.1"/>
    </source>
</evidence>
<protein>
    <submittedName>
        <fullName evidence="3">Predicted transcriptional regulator, contains HTH domain</fullName>
    </submittedName>
</protein>
<evidence type="ECO:0000259" key="2">
    <source>
        <dbReference type="Pfam" id="PF25213"/>
    </source>
</evidence>
<name>A0A1H6S487_9EURY</name>
<dbReference type="OrthoDB" id="11410at2157"/>
<dbReference type="InterPro" id="IPR057527">
    <property type="entry name" value="HVO_A0261-like_N"/>
</dbReference>
<dbReference type="InterPro" id="IPR036388">
    <property type="entry name" value="WH-like_DNA-bd_sf"/>
</dbReference>
<dbReference type="KEGG" id="hae:halTADL_2527"/>
<keyword evidence="4" id="KW-1185">Reference proteome</keyword>
<sequence>MEHRDTAGAISLVTKREPILRAVGTDGVGKRELVDQLVVSRSTVDRGIRELESAGLLARSTEGYQRTLLGELLLAEYDRFASTAGTLLNGRELLAELPPDFELDPVVFEDATIVTASQHAPQQPISALCSVLDEGRWTQTVLPAVFPQVIDQWVALCDEEMARADIVLTDPVASTLVGSHTESLQQLLDESRVALHQVETTPAYGLVVAETESTATAGLVVLDDRGGARAFIETESDEAISWVRDAINDHLMQSTPLSTPSPE</sequence>
<organism evidence="3 4">
    <name type="scientific">Halohasta litchfieldiae</name>
    <dbReference type="NCBI Taxonomy" id="1073996"/>
    <lineage>
        <taxon>Archaea</taxon>
        <taxon>Methanobacteriati</taxon>
        <taxon>Methanobacteriota</taxon>
        <taxon>Stenosarchaea group</taxon>
        <taxon>Halobacteria</taxon>
        <taxon>Halobacteriales</taxon>
        <taxon>Haloferacaceae</taxon>
        <taxon>Halohasta</taxon>
    </lineage>
</organism>
<accession>A0A2H4Q4L0</accession>
<gene>
    <name evidence="3" type="ORF">SAMN05444271_10349</name>
</gene>
<dbReference type="Gene3D" id="1.10.10.10">
    <property type="entry name" value="Winged helix-like DNA-binding domain superfamily/Winged helix DNA-binding domain"/>
    <property type="match status" value="1"/>
</dbReference>
<dbReference type="GeneID" id="35003300"/>
<dbReference type="InterPro" id="IPR013561">
    <property type="entry name" value="FilR1_middle_dom"/>
</dbReference>